<keyword evidence="3" id="KW-0520">NAD</keyword>
<proteinExistence type="inferred from homology"/>
<sequence length="318" mass="34522">MNKLVVVGTGHVGSQVVTACSHLNLFSTIVTIDENQVVAAGEALDHSHALPALYRCNTTFKAGHYADCSDADIIVIAVAVNESLTEDGKMPARSAWGKENAREVRRVMAGITTYTKDAIIVVITNPVDAITYIAETEFQYPKGKIFGTGTTLDSFRLRQLIGNHYGVDSKLVSGFIIGEHGTTAFPLQSTIRIAGINYQQADTVLPVQKDKPCLEDLTQQVVTAANDVFEWKGWTNVAIAEVTASIVRAILLDEKHIFPVTAAIDGLYGYHGDVAFATPSVIGKNGLEKQLELPLTKVERLLLDRSVQDIQAAIHSYQ</sequence>
<evidence type="ECO:0000256" key="4">
    <source>
        <dbReference type="RuleBase" id="RU003369"/>
    </source>
</evidence>
<reference evidence="7" key="1">
    <citation type="journal article" date="2021" name="PeerJ">
        <title>Extensive microbial diversity within the chicken gut microbiome revealed by metagenomics and culture.</title>
        <authorList>
            <person name="Gilroy R."/>
            <person name="Ravi A."/>
            <person name="Getino M."/>
            <person name="Pursley I."/>
            <person name="Horton D.L."/>
            <person name="Alikhan N.F."/>
            <person name="Baker D."/>
            <person name="Gharbi K."/>
            <person name="Hall N."/>
            <person name="Watson M."/>
            <person name="Adriaenssens E.M."/>
            <person name="Foster-Nyarko E."/>
            <person name="Jarju S."/>
            <person name="Secka A."/>
            <person name="Antonio M."/>
            <person name="Oren A."/>
            <person name="Chaudhuri R.R."/>
            <person name="La Ragione R."/>
            <person name="Hildebrand F."/>
            <person name="Pallen M.J."/>
        </authorList>
    </citation>
    <scope>NUCLEOTIDE SEQUENCE</scope>
    <source>
        <strain evidence="7">CHK171-505</strain>
    </source>
</reference>
<evidence type="ECO:0000256" key="3">
    <source>
        <dbReference type="PIRSR" id="PIRSR000102-3"/>
    </source>
</evidence>
<dbReference type="Pfam" id="PF00056">
    <property type="entry name" value="Ldh_1_N"/>
    <property type="match status" value="1"/>
</dbReference>
<protein>
    <submittedName>
        <fullName evidence="7">L-lactate dehydrogenase</fullName>
    </submittedName>
</protein>
<feature type="binding site" evidence="3">
    <location>
        <begin position="123"/>
        <end position="125"/>
    </location>
    <ligand>
        <name>NAD(+)</name>
        <dbReference type="ChEBI" id="CHEBI:57540"/>
    </ligand>
</feature>
<dbReference type="Gene3D" id="3.90.110.10">
    <property type="entry name" value="Lactate dehydrogenase/glycoside hydrolase, family 4, C-terminal"/>
    <property type="match status" value="1"/>
</dbReference>
<evidence type="ECO:0000313" key="7">
    <source>
        <dbReference type="EMBL" id="HJA89522.1"/>
    </source>
</evidence>
<dbReference type="InterPro" id="IPR015955">
    <property type="entry name" value="Lactate_DH/Glyco_Ohase_4_C"/>
</dbReference>
<comment type="caution">
    <text evidence="7">The sequence shown here is derived from an EMBL/GenBank/DDBJ whole genome shotgun (WGS) entry which is preliminary data.</text>
</comment>
<name>A0A9D2HZK2_9LACT</name>
<evidence type="ECO:0000256" key="2">
    <source>
        <dbReference type="PIRSR" id="PIRSR000102-1"/>
    </source>
</evidence>
<dbReference type="InterPro" id="IPR001557">
    <property type="entry name" value="L-lactate/malate_DH"/>
</dbReference>
<dbReference type="SUPFAM" id="SSF56327">
    <property type="entry name" value="LDH C-terminal domain-like"/>
    <property type="match status" value="1"/>
</dbReference>
<dbReference type="EMBL" id="DWYW01000038">
    <property type="protein sequence ID" value="HJA89522.1"/>
    <property type="molecule type" value="Genomic_DNA"/>
</dbReference>
<feature type="domain" description="Lactate/malate dehydrogenase N-terminal" evidence="5">
    <location>
        <begin position="3"/>
        <end position="147"/>
    </location>
</feature>
<dbReference type="GO" id="GO:0004459">
    <property type="term" value="F:L-lactate dehydrogenase (NAD+) activity"/>
    <property type="evidence" value="ECO:0007669"/>
    <property type="project" value="TreeGrafter"/>
</dbReference>
<dbReference type="InterPro" id="IPR022383">
    <property type="entry name" value="Lactate/malate_DH_C"/>
</dbReference>
<evidence type="ECO:0000259" key="6">
    <source>
        <dbReference type="Pfam" id="PF02866"/>
    </source>
</evidence>
<dbReference type="Gene3D" id="3.40.50.720">
    <property type="entry name" value="NAD(P)-binding Rossmann-like Domain"/>
    <property type="match status" value="1"/>
</dbReference>
<dbReference type="InterPro" id="IPR001236">
    <property type="entry name" value="Lactate/malate_DH_N"/>
</dbReference>
<dbReference type="AlphaFoldDB" id="A0A9D2HZK2"/>
<dbReference type="PROSITE" id="PS51257">
    <property type="entry name" value="PROKAR_LIPOPROTEIN"/>
    <property type="match status" value="1"/>
</dbReference>
<dbReference type="SUPFAM" id="SSF51735">
    <property type="entry name" value="NAD(P)-binding Rossmann-fold domains"/>
    <property type="match status" value="1"/>
</dbReference>
<keyword evidence="4" id="KW-0560">Oxidoreductase</keyword>
<reference evidence="7" key="2">
    <citation type="submission" date="2021-04" db="EMBL/GenBank/DDBJ databases">
        <authorList>
            <person name="Gilroy R."/>
        </authorList>
    </citation>
    <scope>NUCLEOTIDE SEQUENCE</scope>
    <source>
        <strain evidence="7">CHK171-505</strain>
    </source>
</reference>
<feature type="binding site" evidence="3">
    <location>
        <position position="100"/>
    </location>
    <ligand>
        <name>NAD(+)</name>
        <dbReference type="ChEBI" id="CHEBI:57540"/>
    </ligand>
</feature>
<dbReference type="PANTHER" id="PTHR43128:SF31">
    <property type="entry name" value="L-LACTATE DEHYDROGENASE"/>
    <property type="match status" value="1"/>
</dbReference>
<dbReference type="Pfam" id="PF02866">
    <property type="entry name" value="Ldh_1_C"/>
    <property type="match status" value="1"/>
</dbReference>
<dbReference type="InterPro" id="IPR036291">
    <property type="entry name" value="NAD(P)-bd_dom_sf"/>
</dbReference>
<dbReference type="PANTHER" id="PTHR43128">
    <property type="entry name" value="L-2-HYDROXYCARBOXYLATE DEHYDROGENASE (NAD(P)(+))"/>
    <property type="match status" value="1"/>
</dbReference>
<feature type="binding site" evidence="3">
    <location>
        <begin position="8"/>
        <end position="13"/>
    </location>
    <ligand>
        <name>NAD(+)</name>
        <dbReference type="ChEBI" id="CHEBI:57540"/>
    </ligand>
</feature>
<evidence type="ECO:0000313" key="8">
    <source>
        <dbReference type="Proteomes" id="UP000886856"/>
    </source>
</evidence>
<dbReference type="PIRSF" id="PIRSF000102">
    <property type="entry name" value="Lac_mal_DH"/>
    <property type="match status" value="1"/>
</dbReference>
<evidence type="ECO:0000259" key="5">
    <source>
        <dbReference type="Pfam" id="PF00056"/>
    </source>
</evidence>
<dbReference type="Proteomes" id="UP000886856">
    <property type="component" value="Unassembled WGS sequence"/>
</dbReference>
<evidence type="ECO:0000256" key="1">
    <source>
        <dbReference type="ARBA" id="ARBA00006054"/>
    </source>
</evidence>
<accession>A0A9D2HZK2</accession>
<feature type="domain" description="Lactate/malate dehydrogenase C-terminal" evidence="6">
    <location>
        <begin position="150"/>
        <end position="315"/>
    </location>
</feature>
<dbReference type="GO" id="GO:0006089">
    <property type="term" value="P:lactate metabolic process"/>
    <property type="evidence" value="ECO:0007669"/>
    <property type="project" value="TreeGrafter"/>
</dbReference>
<feature type="active site" description="Proton acceptor" evidence="2">
    <location>
        <position position="180"/>
    </location>
</feature>
<comment type="similarity">
    <text evidence="1">Belongs to the LDH/MDH superfamily. LDH family.</text>
</comment>
<dbReference type="PRINTS" id="PR00086">
    <property type="entry name" value="LLDHDRGNASE"/>
</dbReference>
<organism evidence="7 8">
    <name type="scientific">Candidatus Jeotgalibaca merdavium</name>
    <dbReference type="NCBI Taxonomy" id="2838627"/>
    <lineage>
        <taxon>Bacteria</taxon>
        <taxon>Bacillati</taxon>
        <taxon>Bacillota</taxon>
        <taxon>Bacilli</taxon>
        <taxon>Lactobacillales</taxon>
        <taxon>Carnobacteriaceae</taxon>
        <taxon>Jeotgalibaca</taxon>
    </lineage>
</organism>
<gene>
    <name evidence="7" type="ORF">H9948_01915</name>
</gene>